<reference evidence="3" key="1">
    <citation type="journal article" date="2020" name="Cell">
        <title>Large-Scale Comparative Analyses of Tick Genomes Elucidate Their Genetic Diversity and Vector Capacities.</title>
        <authorList>
            <consortium name="Tick Genome and Microbiome Consortium (TIGMIC)"/>
            <person name="Jia N."/>
            <person name="Wang J."/>
            <person name="Shi W."/>
            <person name="Du L."/>
            <person name="Sun Y."/>
            <person name="Zhan W."/>
            <person name="Jiang J.F."/>
            <person name="Wang Q."/>
            <person name="Zhang B."/>
            <person name="Ji P."/>
            <person name="Bell-Sakyi L."/>
            <person name="Cui X.M."/>
            <person name="Yuan T.T."/>
            <person name="Jiang B.G."/>
            <person name="Yang W.F."/>
            <person name="Lam T.T."/>
            <person name="Chang Q.C."/>
            <person name="Ding S.J."/>
            <person name="Wang X.J."/>
            <person name="Zhu J.G."/>
            <person name="Ruan X.D."/>
            <person name="Zhao L."/>
            <person name="Wei J.T."/>
            <person name="Ye R.Z."/>
            <person name="Que T.C."/>
            <person name="Du C.H."/>
            <person name="Zhou Y.H."/>
            <person name="Cheng J.X."/>
            <person name="Dai P.F."/>
            <person name="Guo W.B."/>
            <person name="Han X.H."/>
            <person name="Huang E.J."/>
            <person name="Li L.F."/>
            <person name="Wei W."/>
            <person name="Gao Y.C."/>
            <person name="Liu J.Z."/>
            <person name="Shao H.Z."/>
            <person name="Wang X."/>
            <person name="Wang C.C."/>
            <person name="Yang T.C."/>
            <person name="Huo Q.B."/>
            <person name="Li W."/>
            <person name="Chen H.Y."/>
            <person name="Chen S.E."/>
            <person name="Zhou L.G."/>
            <person name="Ni X.B."/>
            <person name="Tian J.H."/>
            <person name="Sheng Y."/>
            <person name="Liu T."/>
            <person name="Pan Y.S."/>
            <person name="Xia L.Y."/>
            <person name="Li J."/>
            <person name="Zhao F."/>
            <person name="Cao W.C."/>
        </authorList>
    </citation>
    <scope>NUCLEOTIDE SEQUENCE</scope>
    <source>
        <strain evidence="3">Rsan-2018</strain>
    </source>
</reference>
<comment type="caution">
    <text evidence="3">The sequence shown here is derived from an EMBL/GenBank/DDBJ whole genome shotgun (WGS) entry which is preliminary data.</text>
</comment>
<keyword evidence="4" id="KW-1185">Reference proteome</keyword>
<proteinExistence type="predicted"/>
<feature type="region of interest" description="Disordered" evidence="2">
    <location>
        <begin position="7"/>
        <end position="44"/>
    </location>
</feature>
<name>A0A9D4SZZ2_RHISA</name>
<dbReference type="EMBL" id="JABSTV010001249">
    <property type="protein sequence ID" value="KAH7961663.1"/>
    <property type="molecule type" value="Genomic_DNA"/>
</dbReference>
<keyword evidence="1" id="KW-0175">Coiled coil</keyword>
<evidence type="ECO:0000256" key="2">
    <source>
        <dbReference type="SAM" id="MobiDB-lite"/>
    </source>
</evidence>
<reference evidence="3" key="2">
    <citation type="submission" date="2021-09" db="EMBL/GenBank/DDBJ databases">
        <authorList>
            <person name="Jia N."/>
            <person name="Wang J."/>
            <person name="Shi W."/>
            <person name="Du L."/>
            <person name="Sun Y."/>
            <person name="Zhan W."/>
            <person name="Jiang J."/>
            <person name="Wang Q."/>
            <person name="Zhang B."/>
            <person name="Ji P."/>
            <person name="Sakyi L.B."/>
            <person name="Cui X."/>
            <person name="Yuan T."/>
            <person name="Jiang B."/>
            <person name="Yang W."/>
            <person name="Lam T.T.-Y."/>
            <person name="Chang Q."/>
            <person name="Ding S."/>
            <person name="Wang X."/>
            <person name="Zhu J."/>
            <person name="Ruan X."/>
            <person name="Zhao L."/>
            <person name="Wei J."/>
            <person name="Que T."/>
            <person name="Du C."/>
            <person name="Cheng J."/>
            <person name="Dai P."/>
            <person name="Han X."/>
            <person name="Huang E."/>
            <person name="Gao Y."/>
            <person name="Liu J."/>
            <person name="Shao H."/>
            <person name="Ye R."/>
            <person name="Li L."/>
            <person name="Wei W."/>
            <person name="Wang X."/>
            <person name="Wang C."/>
            <person name="Huo Q."/>
            <person name="Li W."/>
            <person name="Guo W."/>
            <person name="Chen H."/>
            <person name="Chen S."/>
            <person name="Zhou L."/>
            <person name="Zhou L."/>
            <person name="Ni X."/>
            <person name="Tian J."/>
            <person name="Zhou Y."/>
            <person name="Sheng Y."/>
            <person name="Liu T."/>
            <person name="Pan Y."/>
            <person name="Xia L."/>
            <person name="Li J."/>
            <person name="Zhao F."/>
            <person name="Cao W."/>
        </authorList>
    </citation>
    <scope>NUCLEOTIDE SEQUENCE</scope>
    <source>
        <strain evidence="3">Rsan-2018</strain>
        <tissue evidence="3">Larvae</tissue>
    </source>
</reference>
<evidence type="ECO:0000313" key="3">
    <source>
        <dbReference type="EMBL" id="KAH7961663.1"/>
    </source>
</evidence>
<feature type="compositionally biased region" description="Basic and acidic residues" evidence="2">
    <location>
        <begin position="200"/>
        <end position="213"/>
    </location>
</feature>
<sequence length="233" mass="25527">MTSLCVTCDEGQNSRASVGQPEAATPDTKNRTAGGGSPPQHHHHRHASAAVFALCRLLHRQPVDMAASADELVVLLQAVAELIRDYDAIEEESDDVEHHIISLLLTRLLRQDRHRRVFTHVFIGFPGRVHNARVLEESSLFRDGELKCEEGALGLLKTRFQRLMYVDVATIPQTVDIVMAACVLHNTASRSGDDVDDEQPVDHDADVSSKEPESGAVTSVLAKTVRDTVAQAL</sequence>
<evidence type="ECO:0000313" key="4">
    <source>
        <dbReference type="Proteomes" id="UP000821837"/>
    </source>
</evidence>
<feature type="coiled-coil region" evidence="1">
    <location>
        <begin position="72"/>
        <end position="99"/>
    </location>
</feature>
<gene>
    <name evidence="3" type="ORF">HPB52_011174</name>
</gene>
<evidence type="ECO:0008006" key="5">
    <source>
        <dbReference type="Google" id="ProtNLM"/>
    </source>
</evidence>
<feature type="region of interest" description="Disordered" evidence="2">
    <location>
        <begin position="189"/>
        <end position="219"/>
    </location>
</feature>
<organism evidence="3 4">
    <name type="scientific">Rhipicephalus sanguineus</name>
    <name type="common">Brown dog tick</name>
    <name type="synonym">Ixodes sanguineus</name>
    <dbReference type="NCBI Taxonomy" id="34632"/>
    <lineage>
        <taxon>Eukaryota</taxon>
        <taxon>Metazoa</taxon>
        <taxon>Ecdysozoa</taxon>
        <taxon>Arthropoda</taxon>
        <taxon>Chelicerata</taxon>
        <taxon>Arachnida</taxon>
        <taxon>Acari</taxon>
        <taxon>Parasitiformes</taxon>
        <taxon>Ixodida</taxon>
        <taxon>Ixodoidea</taxon>
        <taxon>Ixodidae</taxon>
        <taxon>Rhipicephalinae</taxon>
        <taxon>Rhipicephalus</taxon>
        <taxon>Rhipicephalus</taxon>
    </lineage>
</organism>
<evidence type="ECO:0000256" key="1">
    <source>
        <dbReference type="SAM" id="Coils"/>
    </source>
</evidence>
<dbReference type="Proteomes" id="UP000821837">
    <property type="component" value="Chromosome 3"/>
</dbReference>
<feature type="compositionally biased region" description="Polar residues" evidence="2">
    <location>
        <begin position="7"/>
        <end position="17"/>
    </location>
</feature>
<dbReference type="AlphaFoldDB" id="A0A9D4SZZ2"/>
<dbReference type="VEuPathDB" id="VectorBase:RSAN_053554"/>
<accession>A0A9D4SZZ2</accession>
<protein>
    <recommendedName>
        <fullName evidence="5">DDE Tnp4 domain-containing protein</fullName>
    </recommendedName>
</protein>